<organism evidence="2">
    <name type="scientific">hydrothermal vent metagenome</name>
    <dbReference type="NCBI Taxonomy" id="652676"/>
    <lineage>
        <taxon>unclassified sequences</taxon>
        <taxon>metagenomes</taxon>
        <taxon>ecological metagenomes</taxon>
    </lineage>
</organism>
<dbReference type="SUPFAM" id="SSF56317">
    <property type="entry name" value="Carbon-nitrogen hydrolase"/>
    <property type="match status" value="1"/>
</dbReference>
<dbReference type="PROSITE" id="PS01227">
    <property type="entry name" value="UPF0012"/>
    <property type="match status" value="1"/>
</dbReference>
<dbReference type="EC" id="3.5.1.4" evidence="2"/>
<dbReference type="InterPro" id="IPR036526">
    <property type="entry name" value="C-N_Hydrolase_sf"/>
</dbReference>
<proteinExistence type="predicted"/>
<dbReference type="PANTHER" id="PTHR23088">
    <property type="entry name" value="NITRILASE-RELATED"/>
    <property type="match status" value="1"/>
</dbReference>
<dbReference type="CDD" id="cd07197">
    <property type="entry name" value="nitrilase"/>
    <property type="match status" value="1"/>
</dbReference>
<evidence type="ECO:0000313" key="2">
    <source>
        <dbReference type="EMBL" id="VAV87991.1"/>
    </source>
</evidence>
<name>A0A3B0R798_9ZZZZ</name>
<dbReference type="Gene3D" id="3.60.110.10">
    <property type="entry name" value="Carbon-nitrogen hydrolase"/>
    <property type="match status" value="1"/>
</dbReference>
<keyword evidence="2" id="KW-0378">Hydrolase</keyword>
<evidence type="ECO:0000259" key="1">
    <source>
        <dbReference type="PROSITE" id="PS50263"/>
    </source>
</evidence>
<gene>
    <name evidence="2" type="ORF">MNBD_ALPHA06-1273</name>
</gene>
<sequence>MAKFAIAGLQLELKSEDNVALICDEIRTVRKRFAWLDMIVLAELAAFGTGLKHAQSMPGVAEQTFCALAKETGLWILPGSLYEKKAGKIYNTAPVINPDGEVITRCRKMFPFLPYEVGVASGEELTVFDVPAVGRFGVSICYDMWFPETTRSLVSMGAEVILHPSLTNTLDRDAELAIARASATTNQCYFFDINSAGPLAFGRSIIAGPGGEIIHQAGSGREIMPIEIDMDYVRHVRERGWHNLGQPLKSFRDHKTGFPAYRENENSPMLQALGPLVVTNKTSEET</sequence>
<dbReference type="Pfam" id="PF00795">
    <property type="entry name" value="CN_hydrolase"/>
    <property type="match status" value="1"/>
</dbReference>
<dbReference type="AlphaFoldDB" id="A0A3B0R798"/>
<dbReference type="GO" id="GO:0004040">
    <property type="term" value="F:amidase activity"/>
    <property type="evidence" value="ECO:0007669"/>
    <property type="project" value="UniProtKB-EC"/>
</dbReference>
<protein>
    <submittedName>
        <fullName evidence="2">Aliphatic amidase AmiE</fullName>
        <ecNumber evidence="2">3.5.1.4</ecNumber>
    </submittedName>
</protein>
<dbReference type="PANTHER" id="PTHR23088:SF27">
    <property type="entry name" value="DEAMINATED GLUTATHIONE AMIDASE"/>
    <property type="match status" value="1"/>
</dbReference>
<dbReference type="InterPro" id="IPR003010">
    <property type="entry name" value="C-N_Hydrolase"/>
</dbReference>
<dbReference type="EMBL" id="UOEE01000053">
    <property type="protein sequence ID" value="VAV87991.1"/>
    <property type="molecule type" value="Genomic_DNA"/>
</dbReference>
<accession>A0A3B0R798</accession>
<dbReference type="InterPro" id="IPR001110">
    <property type="entry name" value="UPF0012_CS"/>
</dbReference>
<reference evidence="2" key="1">
    <citation type="submission" date="2018-06" db="EMBL/GenBank/DDBJ databases">
        <authorList>
            <person name="Zhirakovskaya E."/>
        </authorList>
    </citation>
    <scope>NUCLEOTIDE SEQUENCE</scope>
</reference>
<dbReference type="PROSITE" id="PS50263">
    <property type="entry name" value="CN_HYDROLASE"/>
    <property type="match status" value="1"/>
</dbReference>
<feature type="domain" description="CN hydrolase" evidence="1">
    <location>
        <begin position="1"/>
        <end position="230"/>
    </location>
</feature>